<dbReference type="AlphaFoldDB" id="W3WNF2"/>
<evidence type="ECO:0000313" key="3">
    <source>
        <dbReference type="Proteomes" id="UP000030651"/>
    </source>
</evidence>
<dbReference type="RefSeq" id="XP_007840979.1">
    <property type="nucleotide sequence ID" value="XM_007842788.1"/>
</dbReference>
<dbReference type="Proteomes" id="UP000030651">
    <property type="component" value="Unassembled WGS sequence"/>
</dbReference>
<evidence type="ECO:0000313" key="2">
    <source>
        <dbReference type="EMBL" id="ETS74341.1"/>
    </source>
</evidence>
<organism evidence="2 3">
    <name type="scientific">Pestalotiopsis fici (strain W106-1 / CGMCC3.15140)</name>
    <dbReference type="NCBI Taxonomy" id="1229662"/>
    <lineage>
        <taxon>Eukaryota</taxon>
        <taxon>Fungi</taxon>
        <taxon>Dikarya</taxon>
        <taxon>Ascomycota</taxon>
        <taxon>Pezizomycotina</taxon>
        <taxon>Sordariomycetes</taxon>
        <taxon>Xylariomycetidae</taxon>
        <taxon>Amphisphaeriales</taxon>
        <taxon>Sporocadaceae</taxon>
        <taxon>Pestalotiopsis</taxon>
    </lineage>
</organism>
<feature type="chain" id="PRO_5004833637" evidence="1">
    <location>
        <begin position="18"/>
        <end position="90"/>
    </location>
</feature>
<dbReference type="OrthoDB" id="4732477at2759"/>
<dbReference type="HOGENOM" id="CLU_2441576_0_0_1"/>
<accession>W3WNF2</accession>
<dbReference type="eggNOG" id="ENOG502TGK4">
    <property type="taxonomic scope" value="Eukaryota"/>
</dbReference>
<name>W3WNF2_PESFW</name>
<dbReference type="GeneID" id="19279220"/>
<dbReference type="EMBL" id="KI912120">
    <property type="protein sequence ID" value="ETS74341.1"/>
    <property type="molecule type" value="Genomic_DNA"/>
</dbReference>
<dbReference type="InParanoid" id="W3WNF2"/>
<keyword evidence="3" id="KW-1185">Reference proteome</keyword>
<evidence type="ECO:0000256" key="1">
    <source>
        <dbReference type="SAM" id="SignalP"/>
    </source>
</evidence>
<feature type="signal peptide" evidence="1">
    <location>
        <begin position="1"/>
        <end position="17"/>
    </location>
</feature>
<reference evidence="3" key="1">
    <citation type="journal article" date="2015" name="BMC Genomics">
        <title>Genomic and transcriptomic analysis of the endophytic fungus Pestalotiopsis fici reveals its lifestyle and high potential for synthesis of natural products.</title>
        <authorList>
            <person name="Wang X."/>
            <person name="Zhang X."/>
            <person name="Liu L."/>
            <person name="Xiang M."/>
            <person name="Wang W."/>
            <person name="Sun X."/>
            <person name="Che Y."/>
            <person name="Guo L."/>
            <person name="Liu G."/>
            <person name="Guo L."/>
            <person name="Wang C."/>
            <person name="Yin W.B."/>
            <person name="Stadler M."/>
            <person name="Zhang X."/>
            <person name="Liu X."/>
        </authorList>
    </citation>
    <scope>NUCLEOTIDE SEQUENCE [LARGE SCALE GENOMIC DNA]</scope>
    <source>
        <strain evidence="3">W106-1 / CGMCC3.15140</strain>
    </source>
</reference>
<keyword evidence="1" id="KW-0732">Signal</keyword>
<dbReference type="OMA" id="QTGAFFY"/>
<protein>
    <submittedName>
        <fullName evidence="2">Uncharacterized protein</fullName>
    </submittedName>
</protein>
<proteinExistence type="predicted"/>
<gene>
    <name evidence="2" type="ORF">PFICI_14207</name>
</gene>
<dbReference type="KEGG" id="pfy:PFICI_14207"/>
<sequence>MKFSIVALALSVSSVMALPSEAASGHSLLARDRVKLNQYRTLDDCKNDRNILFHAAPPANNCYDLDKQTGAFFYNTGGYLLSQGKFYPQV</sequence>